<sequence length="82" mass="9636">MARTFLCFFLLQKIVYLCTSYTAANHKHWSNTLRHPIPLKEHSTNNYNTNNVLSSNYLDYLIPHLARHFSRTPTCLQLRTAI</sequence>
<reference evidence="2 3" key="1">
    <citation type="submission" date="2015-01" db="EMBL/GenBank/DDBJ databases">
        <title>Evolution of Trichinella species and genotypes.</title>
        <authorList>
            <person name="Korhonen P.K."/>
            <person name="Edoardo P."/>
            <person name="Giuseppe L.R."/>
            <person name="Gasser R.B."/>
        </authorList>
    </citation>
    <scope>NUCLEOTIDE SEQUENCE [LARGE SCALE GENOMIC DNA]</scope>
    <source>
        <strain evidence="2">ISS37</strain>
    </source>
</reference>
<name>A0A0V0RIV2_9BILA</name>
<comment type="caution">
    <text evidence="2">The sequence shown here is derived from an EMBL/GenBank/DDBJ whole genome shotgun (WGS) entry which is preliminary data.</text>
</comment>
<keyword evidence="3" id="KW-1185">Reference proteome</keyword>
<dbReference type="EMBL" id="JYDL01000165">
    <property type="protein sequence ID" value="KRX14282.1"/>
    <property type="molecule type" value="Genomic_DNA"/>
</dbReference>
<dbReference type="AlphaFoldDB" id="A0A0V0RIV2"/>
<gene>
    <name evidence="2" type="ORF">T07_10230</name>
</gene>
<dbReference type="Proteomes" id="UP000054630">
    <property type="component" value="Unassembled WGS sequence"/>
</dbReference>
<feature type="chain" id="PRO_5006867819" description="Secreted protein" evidence="1">
    <location>
        <begin position="21"/>
        <end position="82"/>
    </location>
</feature>
<proteinExistence type="predicted"/>
<evidence type="ECO:0000313" key="2">
    <source>
        <dbReference type="EMBL" id="KRX14282.1"/>
    </source>
</evidence>
<evidence type="ECO:0000313" key="3">
    <source>
        <dbReference type="Proteomes" id="UP000054630"/>
    </source>
</evidence>
<feature type="signal peptide" evidence="1">
    <location>
        <begin position="1"/>
        <end position="20"/>
    </location>
</feature>
<accession>A0A0V0RIV2</accession>
<organism evidence="2 3">
    <name type="scientific">Trichinella nelsoni</name>
    <dbReference type="NCBI Taxonomy" id="6336"/>
    <lineage>
        <taxon>Eukaryota</taxon>
        <taxon>Metazoa</taxon>
        <taxon>Ecdysozoa</taxon>
        <taxon>Nematoda</taxon>
        <taxon>Enoplea</taxon>
        <taxon>Dorylaimia</taxon>
        <taxon>Trichinellida</taxon>
        <taxon>Trichinellidae</taxon>
        <taxon>Trichinella</taxon>
    </lineage>
</organism>
<keyword evidence="1" id="KW-0732">Signal</keyword>
<protein>
    <recommendedName>
        <fullName evidence="4">Secreted protein</fullName>
    </recommendedName>
</protein>
<evidence type="ECO:0008006" key="4">
    <source>
        <dbReference type="Google" id="ProtNLM"/>
    </source>
</evidence>
<dbReference type="OrthoDB" id="5919347at2759"/>
<evidence type="ECO:0000256" key="1">
    <source>
        <dbReference type="SAM" id="SignalP"/>
    </source>
</evidence>